<dbReference type="PANTHER" id="PTHR37067">
    <property type="entry name" value="PX DOMAIN-CONTAINING PROTEIN"/>
    <property type="match status" value="1"/>
</dbReference>
<evidence type="ECO:0000256" key="1">
    <source>
        <dbReference type="SAM" id="MobiDB-lite"/>
    </source>
</evidence>
<feature type="region of interest" description="Disordered" evidence="1">
    <location>
        <begin position="63"/>
        <end position="82"/>
    </location>
</feature>
<accession>A0AAV2YZI9</accession>
<evidence type="ECO:0000313" key="2">
    <source>
        <dbReference type="EMBL" id="DAZ98859.1"/>
    </source>
</evidence>
<dbReference type="PANTHER" id="PTHR37067:SF3">
    <property type="entry name" value="PX DOMAIN-CONTAINING PROTEIN"/>
    <property type="match status" value="1"/>
</dbReference>
<reference evidence="2" key="1">
    <citation type="submission" date="2022-11" db="EMBL/GenBank/DDBJ databases">
        <authorList>
            <person name="Morgan W.R."/>
            <person name="Tartar A."/>
        </authorList>
    </citation>
    <scope>NUCLEOTIDE SEQUENCE</scope>
    <source>
        <strain evidence="2">ARSEF 373</strain>
    </source>
</reference>
<reference evidence="2" key="2">
    <citation type="journal article" date="2023" name="Microbiol Resour">
        <title>Decontamination and Annotation of the Draft Genome Sequence of the Oomycete Lagenidium giganteum ARSEF 373.</title>
        <authorList>
            <person name="Morgan W.R."/>
            <person name="Tartar A."/>
        </authorList>
    </citation>
    <scope>NUCLEOTIDE SEQUENCE</scope>
    <source>
        <strain evidence="2">ARSEF 373</strain>
    </source>
</reference>
<organism evidence="2 3">
    <name type="scientific">Lagenidium giganteum</name>
    <dbReference type="NCBI Taxonomy" id="4803"/>
    <lineage>
        <taxon>Eukaryota</taxon>
        <taxon>Sar</taxon>
        <taxon>Stramenopiles</taxon>
        <taxon>Oomycota</taxon>
        <taxon>Peronosporomycetes</taxon>
        <taxon>Pythiales</taxon>
        <taxon>Pythiaceae</taxon>
    </lineage>
</organism>
<name>A0AAV2YZI9_9STRA</name>
<keyword evidence="3" id="KW-1185">Reference proteome</keyword>
<dbReference type="AlphaFoldDB" id="A0AAV2YZI9"/>
<proteinExistence type="predicted"/>
<comment type="caution">
    <text evidence="2">The sequence shown here is derived from an EMBL/GenBank/DDBJ whole genome shotgun (WGS) entry which is preliminary data.</text>
</comment>
<evidence type="ECO:0000313" key="3">
    <source>
        <dbReference type="Proteomes" id="UP001146120"/>
    </source>
</evidence>
<dbReference type="EMBL" id="DAKRPA010000095">
    <property type="protein sequence ID" value="DAZ98859.1"/>
    <property type="molecule type" value="Genomic_DNA"/>
</dbReference>
<dbReference type="Proteomes" id="UP001146120">
    <property type="component" value="Unassembled WGS sequence"/>
</dbReference>
<sequence>MDKERKKLHRWEQKNRWMPHYELKYGVQPIEYGPGQGIDGAISVMKGKCRFCESFGREVLTPLASDDGRQGRGDNGSDSGKAVGGDFDVATAAAEAALEVPPIKRRKKRQTQKVFGPNFRTDNLESHLSREHPTKWKEYERLRDSEKKTFFPETPEVKDLLGMGAAAAAAVASVGGTQSAAMAAAAAAGLLPMTSATTPTSMLLAQSGMSTYSIGAALNGQVGAGLNSQLAASHKLGLFPSLASLELTSAFKTTVSAAIVDLVDQLLTNRSNKTAGLASADGAVATQPGGVSAISATSTPTAQSANGSSAGGFSGNVTFMHQFVRTAEGIEEAVSLEPEFKLADGNVFSMVLKHEWLMGLLIDYMGTNVDIPVAVDLVNATQRLLGNGTATTVTTADAASIVRHVVAANLASIAVLMSYSWGYSLVLQFVTHHSTGYVDVRLQTPVNDEVYDLHLLALPLDAHKHSTEAVGTMITRLLTALDSRALDKLVGVTVDGDPYHMAKYKSVATWLRQHIVDVTTNAAFYVLHSGAYHLHSMIEDLLDAMQTDCGFVSTLVGLDALCQTHASLGEILGPLPPRMAMAHWVDIYALCERFSMHRETMLKWCHDHDQASRLPPAKWWVLVFLLRDTLKDALATLRKCQDQASSFADVQRHIRDLMLQLRVKFNIKTAGSSSSDPATAASPEASSTSSAGAGMETCVFSYQDFVNAVIPLDLFMYEAFQLKSMEGVDDPERVQVFELFKKTMSLLVSRLVAVAGVVAGANMVGGLPDEDTSVHQYSFAIPPSTPYEMITMNNLAFMELLNHHQFRIRSKWTGGKVLAMITEDRNRMVSAFSQRGALYESVVSGGKPPSTPTTFRDAWKDLLPDFASLGSFAIVFGSLLTVSKNSDDSARFSRQIRDGVPPSNLALEAHLHAQQVLCVNTVRRSVESTIV</sequence>
<protein>
    <submittedName>
        <fullName evidence="2">Uncharacterized protein</fullName>
    </submittedName>
</protein>
<feature type="region of interest" description="Disordered" evidence="1">
    <location>
        <begin position="670"/>
        <end position="691"/>
    </location>
</feature>
<gene>
    <name evidence="2" type="ORF">N0F65_002584</name>
</gene>